<keyword evidence="3" id="KW-0808">Transferase</keyword>
<comment type="similarity">
    <text evidence="1">Belongs to the NDK family.</text>
</comment>
<comment type="caution">
    <text evidence="1">Lacks conserved residue(s) required for the propagation of feature annotation.</text>
</comment>
<dbReference type="Gene3D" id="3.30.70.141">
    <property type="entry name" value="Nucleoside diphosphate kinase-like domain"/>
    <property type="match status" value="1"/>
</dbReference>
<name>A0AAW6D4T2_STRSL</name>
<evidence type="ECO:0000259" key="2">
    <source>
        <dbReference type="Pfam" id="PF00334"/>
    </source>
</evidence>
<gene>
    <name evidence="3" type="ORF">PNU26_06720</name>
</gene>
<evidence type="ECO:0000256" key="1">
    <source>
        <dbReference type="PROSITE-ProRule" id="PRU00706"/>
    </source>
</evidence>
<protein>
    <submittedName>
        <fullName evidence="3">Nucleoside-diphosphate kinase</fullName>
    </submittedName>
</protein>
<evidence type="ECO:0000313" key="4">
    <source>
        <dbReference type="Proteomes" id="UP001210204"/>
    </source>
</evidence>
<feature type="domain" description="Nucleoside diphosphate kinase-like" evidence="2">
    <location>
        <begin position="9"/>
        <end position="151"/>
    </location>
</feature>
<comment type="caution">
    <text evidence="3">The sequence shown here is derived from an EMBL/GenBank/DDBJ whole genome shotgun (WGS) entry which is preliminary data.</text>
</comment>
<dbReference type="InterPro" id="IPR034907">
    <property type="entry name" value="NDK-like_dom"/>
</dbReference>
<dbReference type="SUPFAM" id="SSF54919">
    <property type="entry name" value="Nucleoside diphosphate kinase, NDK"/>
    <property type="match status" value="1"/>
</dbReference>
<sequence length="264" mass="30643">MDIKKLGFIIITNETFAFNLVEEVVEKLSILDVNRAIIKLLPKVDETTLIKHYREHLINWNGKEGKSQVPSLGWPAVRNRFSSSVVLILLEGNKQSLSDEILQIKGNTYPEQCRQNQIRIKGFNPTYNLMHSSDSAEEALKEAELYFSKKELESFFCGEIGITFEEILNFILELDSIQKGGIRSNSDLENKVNKMCYWKQRIFDLFSSKTNEESRKISEELNFIKLNRSPEDVILYLENESILWSKLERDLYLSHLIIEEISGE</sequence>
<evidence type="ECO:0000313" key="3">
    <source>
        <dbReference type="EMBL" id="MDB8614087.1"/>
    </source>
</evidence>
<dbReference type="AlphaFoldDB" id="A0AAW6D4T2"/>
<organism evidence="3 4">
    <name type="scientific">Streptococcus salivarius</name>
    <dbReference type="NCBI Taxonomy" id="1304"/>
    <lineage>
        <taxon>Bacteria</taxon>
        <taxon>Bacillati</taxon>
        <taxon>Bacillota</taxon>
        <taxon>Bacilli</taxon>
        <taxon>Lactobacillales</taxon>
        <taxon>Streptococcaceae</taxon>
        <taxon>Streptococcus</taxon>
    </lineage>
</organism>
<accession>A0AAW6D4T2</accession>
<dbReference type="EMBL" id="JAQMJT010000006">
    <property type="protein sequence ID" value="MDB8614087.1"/>
    <property type="molecule type" value="Genomic_DNA"/>
</dbReference>
<proteinExistence type="inferred from homology"/>
<keyword evidence="3" id="KW-0418">Kinase</keyword>
<dbReference type="InterPro" id="IPR036850">
    <property type="entry name" value="NDK-like_dom_sf"/>
</dbReference>
<reference evidence="3" key="1">
    <citation type="submission" date="2023-01" db="EMBL/GenBank/DDBJ databases">
        <title>Human gut microbiome strain richness.</title>
        <authorList>
            <person name="Chen-Liaw A."/>
        </authorList>
    </citation>
    <scope>NUCLEOTIDE SEQUENCE</scope>
    <source>
        <strain evidence="3">1001095st1_G4_1001095IJ_161003</strain>
    </source>
</reference>
<dbReference type="Pfam" id="PF00334">
    <property type="entry name" value="NDK"/>
    <property type="match status" value="1"/>
</dbReference>
<dbReference type="RefSeq" id="WP_195917985.1">
    <property type="nucleotide sequence ID" value="NZ_CAJHJN010000013.1"/>
</dbReference>
<dbReference type="GO" id="GO:0016301">
    <property type="term" value="F:kinase activity"/>
    <property type="evidence" value="ECO:0007669"/>
    <property type="project" value="UniProtKB-KW"/>
</dbReference>
<dbReference type="PROSITE" id="PS51374">
    <property type="entry name" value="NDPK_LIKE"/>
    <property type="match status" value="1"/>
</dbReference>
<dbReference type="Proteomes" id="UP001210204">
    <property type="component" value="Unassembled WGS sequence"/>
</dbReference>